<dbReference type="PANTHER" id="PTHR32507">
    <property type="entry name" value="NA(+)/H(+) ANTIPORTER 1"/>
    <property type="match status" value="1"/>
</dbReference>
<keyword evidence="3" id="KW-0050">Antiport</keyword>
<organism evidence="11 12">
    <name type="scientific">Pseudonocardia lutea</name>
    <dbReference type="NCBI Taxonomy" id="2172015"/>
    <lineage>
        <taxon>Bacteria</taxon>
        <taxon>Bacillati</taxon>
        <taxon>Actinomycetota</taxon>
        <taxon>Actinomycetes</taxon>
        <taxon>Pseudonocardiales</taxon>
        <taxon>Pseudonocardiaceae</taxon>
        <taxon>Pseudonocardia</taxon>
    </lineage>
</organism>
<feature type="transmembrane region" description="Helical" evidence="9">
    <location>
        <begin position="277"/>
        <end position="299"/>
    </location>
</feature>
<evidence type="ECO:0000256" key="1">
    <source>
        <dbReference type="ARBA" id="ARBA00004651"/>
    </source>
</evidence>
<evidence type="ECO:0000256" key="3">
    <source>
        <dbReference type="ARBA" id="ARBA00022449"/>
    </source>
</evidence>
<dbReference type="RefSeq" id="WP_379563369.1">
    <property type="nucleotide sequence ID" value="NZ_JBHSQK010000005.1"/>
</dbReference>
<evidence type="ECO:0000256" key="4">
    <source>
        <dbReference type="ARBA" id="ARBA00022692"/>
    </source>
</evidence>
<protein>
    <submittedName>
        <fullName evidence="11">Cation:proton antiporter</fullName>
    </submittedName>
</protein>
<keyword evidence="5 9" id="KW-1133">Transmembrane helix</keyword>
<keyword evidence="7 9" id="KW-0472">Membrane</keyword>
<feature type="domain" description="Cation/H+ exchanger transmembrane" evidence="10">
    <location>
        <begin position="10"/>
        <end position="388"/>
    </location>
</feature>
<dbReference type="Pfam" id="PF00999">
    <property type="entry name" value="Na_H_Exchanger"/>
    <property type="match status" value="1"/>
</dbReference>
<dbReference type="Proteomes" id="UP001596119">
    <property type="component" value="Unassembled WGS sequence"/>
</dbReference>
<keyword evidence="12" id="KW-1185">Reference proteome</keyword>
<reference evidence="12" key="1">
    <citation type="journal article" date="2019" name="Int. J. Syst. Evol. Microbiol.">
        <title>The Global Catalogue of Microorganisms (GCM) 10K type strain sequencing project: providing services to taxonomists for standard genome sequencing and annotation.</title>
        <authorList>
            <consortium name="The Broad Institute Genomics Platform"/>
            <consortium name="The Broad Institute Genome Sequencing Center for Infectious Disease"/>
            <person name="Wu L."/>
            <person name="Ma J."/>
        </authorList>
    </citation>
    <scope>NUCLEOTIDE SEQUENCE [LARGE SCALE GENOMIC DNA]</scope>
    <source>
        <strain evidence="12">CGMCC 4.7397</strain>
    </source>
</reference>
<feature type="transmembrane region" description="Helical" evidence="9">
    <location>
        <begin position="305"/>
        <end position="324"/>
    </location>
</feature>
<evidence type="ECO:0000256" key="8">
    <source>
        <dbReference type="SAM" id="MobiDB-lite"/>
    </source>
</evidence>
<sequence>MLALVVIMLILLVWALVAGRLARFSVTMPFAMLAAGILLTAGSAPVFVFDIPIDSAEHVVEGVLAILLFTDATEVPGGILGRRPRLTLRLLLIALPLSLALAWLAGAALFHGAGLWLLLVLATVVMPIDLAPAIAVVRDRRIPERLRQVINAESGLNDGLVAPVFLFALAGATAAGGEGLAEAAVEALPSLAMAILAGAVVGASAARVLRLALDHGWTQSSALRIGVLVLPLLAYGVAALAGGNGFVAAFVAGVFFEPEARRLPAGTLHLVEDVGTLLSLALWFIFGAVVNQTLAGGAITWQVVVYALLALTVARMLPVVLALIGTDIRPKDRLVLGWAGPRGIATLVFGMLAFLDLAGPEKDFVLAVTVVTVVASIVVHGLSTGLVARHYGRASPAPEEVGGDLPEATRPGGPGPAAAPGDRRGSWGNRWRRGGTAP</sequence>
<feature type="region of interest" description="Disordered" evidence="8">
    <location>
        <begin position="396"/>
        <end position="438"/>
    </location>
</feature>
<feature type="transmembrane region" description="Helical" evidence="9">
    <location>
        <begin position="191"/>
        <end position="213"/>
    </location>
</feature>
<evidence type="ECO:0000256" key="7">
    <source>
        <dbReference type="ARBA" id="ARBA00023136"/>
    </source>
</evidence>
<keyword evidence="2" id="KW-0813">Transport</keyword>
<comment type="subcellular location">
    <subcellularLocation>
        <location evidence="1">Cell membrane</location>
        <topology evidence="1">Multi-pass membrane protein</topology>
    </subcellularLocation>
</comment>
<gene>
    <name evidence="11" type="ORF">ACFQH9_01575</name>
</gene>
<proteinExistence type="predicted"/>
<feature type="transmembrane region" description="Helical" evidence="9">
    <location>
        <begin position="116"/>
        <end position="137"/>
    </location>
</feature>
<evidence type="ECO:0000313" key="12">
    <source>
        <dbReference type="Proteomes" id="UP001596119"/>
    </source>
</evidence>
<feature type="transmembrane region" description="Helical" evidence="9">
    <location>
        <begin position="28"/>
        <end position="49"/>
    </location>
</feature>
<feature type="transmembrane region" description="Helical" evidence="9">
    <location>
        <begin position="336"/>
        <end position="358"/>
    </location>
</feature>
<evidence type="ECO:0000259" key="10">
    <source>
        <dbReference type="Pfam" id="PF00999"/>
    </source>
</evidence>
<feature type="transmembrane region" description="Helical" evidence="9">
    <location>
        <begin position="364"/>
        <end position="388"/>
    </location>
</feature>
<feature type="transmembrane region" description="Helical" evidence="9">
    <location>
        <begin position="90"/>
        <end position="110"/>
    </location>
</feature>
<dbReference type="PANTHER" id="PTHR32507:SF8">
    <property type="entry name" value="CNH1P"/>
    <property type="match status" value="1"/>
</dbReference>
<keyword evidence="4 9" id="KW-0812">Transmembrane</keyword>
<accession>A0ABW1I035</accession>
<comment type="caution">
    <text evidence="11">The sequence shown here is derived from an EMBL/GenBank/DDBJ whole genome shotgun (WGS) entry which is preliminary data.</text>
</comment>
<feature type="transmembrane region" description="Helical" evidence="9">
    <location>
        <begin position="233"/>
        <end position="256"/>
    </location>
</feature>
<keyword evidence="6" id="KW-0406">Ion transport</keyword>
<evidence type="ECO:0000256" key="5">
    <source>
        <dbReference type="ARBA" id="ARBA00022989"/>
    </source>
</evidence>
<evidence type="ECO:0000256" key="6">
    <source>
        <dbReference type="ARBA" id="ARBA00023065"/>
    </source>
</evidence>
<name>A0ABW1I035_9PSEU</name>
<evidence type="ECO:0000256" key="9">
    <source>
        <dbReference type="SAM" id="Phobius"/>
    </source>
</evidence>
<evidence type="ECO:0000313" key="11">
    <source>
        <dbReference type="EMBL" id="MFC5946966.1"/>
    </source>
</evidence>
<evidence type="ECO:0000256" key="2">
    <source>
        <dbReference type="ARBA" id="ARBA00022448"/>
    </source>
</evidence>
<dbReference type="InterPro" id="IPR006153">
    <property type="entry name" value="Cation/H_exchanger_TM"/>
</dbReference>
<dbReference type="EMBL" id="JBHSQK010000005">
    <property type="protein sequence ID" value="MFC5946966.1"/>
    <property type="molecule type" value="Genomic_DNA"/>
</dbReference>